<keyword evidence="1" id="KW-0472">Membrane</keyword>
<feature type="transmembrane region" description="Helical" evidence="1">
    <location>
        <begin position="394"/>
        <end position="418"/>
    </location>
</feature>
<feature type="transmembrane region" description="Helical" evidence="1">
    <location>
        <begin position="17"/>
        <end position="36"/>
    </location>
</feature>
<organism evidence="2 3">
    <name type="scientific">Chitinophaga ginsengisoli</name>
    <dbReference type="NCBI Taxonomy" id="363837"/>
    <lineage>
        <taxon>Bacteria</taxon>
        <taxon>Pseudomonadati</taxon>
        <taxon>Bacteroidota</taxon>
        <taxon>Chitinophagia</taxon>
        <taxon>Chitinophagales</taxon>
        <taxon>Chitinophagaceae</taxon>
        <taxon>Chitinophaga</taxon>
    </lineage>
</organism>
<sequence length="482" mass="56187">MAPSNSFLSTLQDNRRYFLITILVTFIQITLFKFFYPFADYFSDSYSYIYAAAIHADVNIWPIGYSKFLWLFHKVSISDTALVTTQYFLIILSELYLFLTIVHFFPISRLIKNVIWSFLFLNPLLLYLSNYISSDAIFLGLSLIWISQLLWIINRPQWYHVIVTALVVAIAFTIRYNAMYYPIITTLALLISKQRLFVKLSGISLPLLLITLFVLFTKQKTQEITGTNQFSVFSGWQLANNALYMFPHIEIQKNPPTGCEEFHLVVEKYFKEIPIEYKDVSPLEGAFYIKYPQAPLKKYLADRVDQDKDTSGGIQSWGAVAPIYYKYGKYMIIHYPFGYFRYFIVPNSYNYFLPPLEKLEEYNLGSLHVSSIAQQWFGYRHSNVKVASITIQKLILFLFPSIFLLLNVLFSLNVILWLRSNRIAKEEANFKSCIILISFFVIINAAFGILASPIVLRYQVFPMIVLFSFTMLLSNRLDQQNE</sequence>
<dbReference type="Proteomes" id="UP000240978">
    <property type="component" value="Unassembled WGS sequence"/>
</dbReference>
<dbReference type="AlphaFoldDB" id="A0A2P8G2C0"/>
<evidence type="ECO:0000313" key="2">
    <source>
        <dbReference type="EMBL" id="PSL28096.1"/>
    </source>
</evidence>
<feature type="transmembrane region" description="Helical" evidence="1">
    <location>
        <begin position="456"/>
        <end position="474"/>
    </location>
</feature>
<feature type="transmembrane region" description="Helical" evidence="1">
    <location>
        <begin position="136"/>
        <end position="153"/>
    </location>
</feature>
<keyword evidence="1" id="KW-1133">Transmembrane helix</keyword>
<feature type="transmembrane region" description="Helical" evidence="1">
    <location>
        <begin position="430"/>
        <end position="450"/>
    </location>
</feature>
<reference evidence="2 3" key="1">
    <citation type="submission" date="2018-03" db="EMBL/GenBank/DDBJ databases">
        <title>Genomic Encyclopedia of Archaeal and Bacterial Type Strains, Phase II (KMG-II): from individual species to whole genera.</title>
        <authorList>
            <person name="Goeker M."/>
        </authorList>
    </citation>
    <scope>NUCLEOTIDE SEQUENCE [LARGE SCALE GENOMIC DNA]</scope>
    <source>
        <strain evidence="2 3">DSM 18107</strain>
    </source>
</reference>
<proteinExistence type="predicted"/>
<feature type="transmembrane region" description="Helical" evidence="1">
    <location>
        <begin position="87"/>
        <end position="107"/>
    </location>
</feature>
<accession>A0A2P8G2C0</accession>
<feature type="transmembrane region" description="Helical" evidence="1">
    <location>
        <begin position="159"/>
        <end position="176"/>
    </location>
</feature>
<keyword evidence="1" id="KW-0812">Transmembrane</keyword>
<comment type="caution">
    <text evidence="2">The sequence shown here is derived from an EMBL/GenBank/DDBJ whole genome shotgun (WGS) entry which is preliminary data.</text>
</comment>
<gene>
    <name evidence="2" type="ORF">CLV42_10815</name>
</gene>
<feature type="transmembrane region" description="Helical" evidence="1">
    <location>
        <begin position="196"/>
        <end position="216"/>
    </location>
</feature>
<name>A0A2P8G2C0_9BACT</name>
<protein>
    <recommendedName>
        <fullName evidence="4">Dolichyl-phosphate-mannose-protein mannosyltransferase</fullName>
    </recommendedName>
</protein>
<dbReference type="EMBL" id="PYGK01000008">
    <property type="protein sequence ID" value="PSL28096.1"/>
    <property type="molecule type" value="Genomic_DNA"/>
</dbReference>
<feature type="transmembrane region" description="Helical" evidence="1">
    <location>
        <begin position="113"/>
        <end position="129"/>
    </location>
</feature>
<evidence type="ECO:0000313" key="3">
    <source>
        <dbReference type="Proteomes" id="UP000240978"/>
    </source>
</evidence>
<evidence type="ECO:0000256" key="1">
    <source>
        <dbReference type="SAM" id="Phobius"/>
    </source>
</evidence>
<keyword evidence="3" id="KW-1185">Reference proteome</keyword>
<evidence type="ECO:0008006" key="4">
    <source>
        <dbReference type="Google" id="ProtNLM"/>
    </source>
</evidence>